<dbReference type="InterPro" id="IPR052189">
    <property type="entry name" value="L-asp_N-monooxygenase_NS-form"/>
</dbReference>
<dbReference type="EMBL" id="JBHSPB010000033">
    <property type="protein sequence ID" value="MFC5724734.1"/>
    <property type="molecule type" value="Genomic_DNA"/>
</dbReference>
<dbReference type="RefSeq" id="WP_390321216.1">
    <property type="nucleotide sequence ID" value="NZ_JBHSPB010000033.1"/>
</dbReference>
<reference evidence="3" key="1">
    <citation type="journal article" date="2019" name="Int. J. Syst. Evol. Microbiol.">
        <title>The Global Catalogue of Microorganisms (GCM) 10K type strain sequencing project: providing services to taxonomists for standard genome sequencing and annotation.</title>
        <authorList>
            <consortium name="The Broad Institute Genomics Platform"/>
            <consortium name="The Broad Institute Genome Sequencing Center for Infectious Disease"/>
            <person name="Wu L."/>
            <person name="Ma J."/>
        </authorList>
    </citation>
    <scope>NUCLEOTIDE SEQUENCE [LARGE SCALE GENOMIC DNA]</scope>
    <source>
        <strain evidence="3">CGMCC 4.7304</strain>
    </source>
</reference>
<sequence>MTYTTVHTVGIVGVGPRGLSVLERIVENARARTDIPIVVDIFEPARFGSGEVWRTDQSPDLLMNIVASQITAYADDTVRMAGPVREGPSLYEWSALLSAGKIDGDYPRQVLAEAAAIHENSYSRRSFYGHYLEWAYREVLRNRPAHIDVREHRCKVASVLDTVKGTQIVTTEHGTIHEVDELVLATGHGAVDPSAEERTLRDFATAVGGRYYPPANPADVDLDAIEPGQPVLVRGLGLSFFDYMSLLTQGRGGTYRRTESGLVYLPSGNEPRIVCGSRRGVPLHGRADNEKGDLRYEPMFITESRIGQLRAAAGPDGALDFRRACWPLIAKEVETVYYTRLVADSRSEPAALEFCARYAAEPWGDEGEHRVLRAFGVREEQYWDWDRVAQPWTDDDIRTKDAWRSFLRSYLTADVREARRGNITSPLKAAVDVLRDIRNEMRYMMNNGGIEGDSYKRDVDGWFNSLHAFLSLGPPWSRVEELVALMDAGVVDVAGPQFSVDFDSEDAVFAGASLVPGDRHRSLVLIDARLPKVDLARTSNRVLAHLKKQEQVKRFSVKTASAGEYITGGVAVTERPFRVVRSDGSVHPRRYVFGVPTEGANWVTETGIRPNVNSITVGDSDAIARAVLGLSTEETDPRTATQGEDPA</sequence>
<dbReference type="Proteomes" id="UP001596083">
    <property type="component" value="Unassembled WGS sequence"/>
</dbReference>
<feature type="domain" description="FAD-dependent urate hydroxylase HpyO/Asp monooxygenase CreE-like FAD/NAD(P)-binding" evidence="1">
    <location>
        <begin position="11"/>
        <end position="188"/>
    </location>
</feature>
<evidence type="ECO:0000313" key="3">
    <source>
        <dbReference type="Proteomes" id="UP001596083"/>
    </source>
</evidence>
<keyword evidence="3" id="KW-1185">Reference proteome</keyword>
<dbReference type="InterPro" id="IPR036188">
    <property type="entry name" value="FAD/NAD-bd_sf"/>
</dbReference>
<proteinExistence type="predicted"/>
<dbReference type="PANTHER" id="PTHR40254:SF1">
    <property type="entry name" value="BLR0577 PROTEIN"/>
    <property type="match status" value="1"/>
</dbReference>
<dbReference type="SUPFAM" id="SSF51905">
    <property type="entry name" value="FAD/NAD(P)-binding domain"/>
    <property type="match status" value="1"/>
</dbReference>
<dbReference type="PANTHER" id="PTHR40254">
    <property type="entry name" value="BLR0577 PROTEIN"/>
    <property type="match status" value="1"/>
</dbReference>
<evidence type="ECO:0000313" key="2">
    <source>
        <dbReference type="EMBL" id="MFC5724734.1"/>
    </source>
</evidence>
<name>A0ABW0ZCA3_9ACTN</name>
<protein>
    <submittedName>
        <fullName evidence="2">FAD/NAD(P)-binding protein</fullName>
    </submittedName>
</protein>
<evidence type="ECO:0000259" key="1">
    <source>
        <dbReference type="Pfam" id="PF13454"/>
    </source>
</evidence>
<gene>
    <name evidence="2" type="ORF">ACFP1Z_31755</name>
</gene>
<comment type="caution">
    <text evidence="2">The sequence shown here is derived from an EMBL/GenBank/DDBJ whole genome shotgun (WGS) entry which is preliminary data.</text>
</comment>
<organism evidence="2 3">
    <name type="scientific">Streptomyces gamaensis</name>
    <dbReference type="NCBI Taxonomy" id="1763542"/>
    <lineage>
        <taxon>Bacteria</taxon>
        <taxon>Bacillati</taxon>
        <taxon>Actinomycetota</taxon>
        <taxon>Actinomycetes</taxon>
        <taxon>Kitasatosporales</taxon>
        <taxon>Streptomycetaceae</taxon>
        <taxon>Streptomyces</taxon>
    </lineage>
</organism>
<dbReference type="InterPro" id="IPR038732">
    <property type="entry name" value="HpyO/CreE_NAD-binding"/>
</dbReference>
<dbReference type="Pfam" id="PF13454">
    <property type="entry name" value="NAD_binding_9"/>
    <property type="match status" value="1"/>
</dbReference>
<accession>A0ABW0ZCA3</accession>